<dbReference type="PROSITE" id="PS51819">
    <property type="entry name" value="VOC"/>
    <property type="match status" value="1"/>
</dbReference>
<dbReference type="OrthoDB" id="9794917at2"/>
<reference evidence="2 3" key="1">
    <citation type="submission" date="2016-10" db="EMBL/GenBank/DDBJ databases">
        <title>Arsenicibacter rosenii gen. nov., sp. nov., an efficient arsenic-methylating bacterium isolated from an arsenic-contaminated paddy soil.</title>
        <authorList>
            <person name="Huang K."/>
        </authorList>
    </citation>
    <scope>NUCLEOTIDE SEQUENCE [LARGE SCALE GENOMIC DNA]</scope>
    <source>
        <strain evidence="2 3">SM-1</strain>
    </source>
</reference>
<protein>
    <submittedName>
        <fullName evidence="2">Glyoxalase</fullName>
    </submittedName>
</protein>
<evidence type="ECO:0000259" key="1">
    <source>
        <dbReference type="PROSITE" id="PS51819"/>
    </source>
</evidence>
<keyword evidence="3" id="KW-1185">Reference proteome</keyword>
<dbReference type="CDD" id="cd07263">
    <property type="entry name" value="VOC_like"/>
    <property type="match status" value="1"/>
</dbReference>
<organism evidence="2 3">
    <name type="scientific">Arsenicibacter rosenii</name>
    <dbReference type="NCBI Taxonomy" id="1750698"/>
    <lineage>
        <taxon>Bacteria</taxon>
        <taxon>Pseudomonadati</taxon>
        <taxon>Bacteroidota</taxon>
        <taxon>Cytophagia</taxon>
        <taxon>Cytophagales</taxon>
        <taxon>Spirosomataceae</taxon>
        <taxon>Arsenicibacter</taxon>
    </lineage>
</organism>
<dbReference type="InterPro" id="IPR004360">
    <property type="entry name" value="Glyas_Fos-R_dOase_dom"/>
</dbReference>
<dbReference type="RefSeq" id="WP_071502398.1">
    <property type="nucleotide sequence ID" value="NZ_MORL01000003.1"/>
</dbReference>
<dbReference type="InterPro" id="IPR037523">
    <property type="entry name" value="VOC_core"/>
</dbReference>
<dbReference type="Pfam" id="PF00903">
    <property type="entry name" value="Glyoxalase"/>
    <property type="match status" value="1"/>
</dbReference>
<dbReference type="SUPFAM" id="SSF54593">
    <property type="entry name" value="Glyoxalase/Bleomycin resistance protein/Dihydroxybiphenyl dioxygenase"/>
    <property type="match status" value="1"/>
</dbReference>
<dbReference type="Proteomes" id="UP000181790">
    <property type="component" value="Unassembled WGS sequence"/>
</dbReference>
<dbReference type="AlphaFoldDB" id="A0A1S2VLH5"/>
<name>A0A1S2VLH5_9BACT</name>
<proteinExistence type="predicted"/>
<accession>A0A1S2VLH5</accession>
<dbReference type="InterPro" id="IPR029068">
    <property type="entry name" value="Glyas_Bleomycin-R_OHBP_Dase"/>
</dbReference>
<feature type="domain" description="VOC" evidence="1">
    <location>
        <begin position="2"/>
        <end position="127"/>
    </location>
</feature>
<evidence type="ECO:0000313" key="2">
    <source>
        <dbReference type="EMBL" id="OIN59603.1"/>
    </source>
</evidence>
<gene>
    <name evidence="2" type="ORF">BLX24_06930</name>
</gene>
<dbReference type="Gene3D" id="3.10.180.10">
    <property type="entry name" value="2,3-Dihydroxybiphenyl 1,2-Dioxygenase, domain 1"/>
    <property type="match status" value="1"/>
</dbReference>
<comment type="caution">
    <text evidence="2">The sequence shown here is derived from an EMBL/GenBank/DDBJ whole genome shotgun (WGS) entry which is preliminary data.</text>
</comment>
<dbReference type="EMBL" id="MORL01000003">
    <property type="protein sequence ID" value="OIN59603.1"/>
    <property type="molecule type" value="Genomic_DNA"/>
</dbReference>
<sequence>MKIRLKSLLVNDQEKALRFYTDILGFVKKTEIPMGEHRWLTVVTRDEPDGVELVLEPTAFPPAQTFQQALFEAGIPFTAFEVDNLDKEYDRLLVAGVTFSMTPTMMGPTKLAVFDDTCGNNIQIYQIM</sequence>
<evidence type="ECO:0000313" key="3">
    <source>
        <dbReference type="Proteomes" id="UP000181790"/>
    </source>
</evidence>
<dbReference type="PANTHER" id="PTHR36437">
    <property type="entry name" value="GLYOXALASE/BLEOMYCIN RESISTANCE PROTEIN/DIOXYGENASE"/>
    <property type="match status" value="1"/>
</dbReference>
<dbReference type="PANTHER" id="PTHR36437:SF2">
    <property type="entry name" value="GLYOXALASE_BLEOMYCIN RESISTANCE PROTEIN_DIOXYGENASE"/>
    <property type="match status" value="1"/>
</dbReference>